<dbReference type="Pfam" id="PF08786">
    <property type="entry name" value="DcrB"/>
    <property type="match status" value="1"/>
</dbReference>
<proteinExistence type="predicted"/>
<dbReference type="InterPro" id="IPR016123">
    <property type="entry name" value="Mog1/PsbP_a/b/a-sand"/>
</dbReference>
<dbReference type="OrthoDB" id="5194303at2"/>
<accession>A0A516G7A8</accession>
<reference evidence="1 2" key="1">
    <citation type="submission" date="2019-07" db="EMBL/GenBank/DDBJ databases">
        <title>complete genome sequencing of Ornithinimicrobium sp. H23M54.</title>
        <authorList>
            <person name="Bae J.-W."/>
            <person name="Lee S.-Y."/>
        </authorList>
    </citation>
    <scope>NUCLEOTIDE SEQUENCE [LARGE SCALE GENOMIC DNA]</scope>
    <source>
        <strain evidence="1 2">H23M54</strain>
    </source>
</reference>
<dbReference type="KEGG" id="orz:FNH13_02750"/>
<evidence type="ECO:0000313" key="2">
    <source>
        <dbReference type="Proteomes" id="UP000315395"/>
    </source>
</evidence>
<gene>
    <name evidence="1" type="ORF">FNH13_02750</name>
</gene>
<dbReference type="Gene3D" id="3.40.1000.10">
    <property type="entry name" value="Mog1/PsbP, alpha/beta/alpha sandwich"/>
    <property type="match status" value="1"/>
</dbReference>
<keyword evidence="2" id="KW-1185">Reference proteome</keyword>
<dbReference type="AlphaFoldDB" id="A0A516G7A8"/>
<dbReference type="InterPro" id="IPR014894">
    <property type="entry name" value="DcrB/EagT6"/>
</dbReference>
<dbReference type="Proteomes" id="UP000315395">
    <property type="component" value="Chromosome"/>
</dbReference>
<protein>
    <submittedName>
        <fullName evidence="1">DUF1795 domain-containing protein</fullName>
    </submittedName>
</protein>
<sequence length="163" mass="17643">MGETMRAVASQLSVPLPEGWFHKESITILAPDGQANVIVSSEPLDPTLDSAAYAQLQGELLTREFPWLSEMSFGPISWLGGKRAFLRHFTWTPQDGVPVTQMQAYYAGAGRGFTATATTPRPNFSRVEVLLRDVLLGVVLASPQGQRRGLLGGISSRASGQRS</sequence>
<evidence type="ECO:0000313" key="1">
    <source>
        <dbReference type="EMBL" id="QDO87385.1"/>
    </source>
</evidence>
<organism evidence="1 2">
    <name type="scientific">Ornithinimicrobium ciconiae</name>
    <dbReference type="NCBI Taxonomy" id="2594265"/>
    <lineage>
        <taxon>Bacteria</taxon>
        <taxon>Bacillati</taxon>
        <taxon>Actinomycetota</taxon>
        <taxon>Actinomycetes</taxon>
        <taxon>Micrococcales</taxon>
        <taxon>Ornithinimicrobiaceae</taxon>
        <taxon>Ornithinimicrobium</taxon>
    </lineage>
</organism>
<name>A0A516G7A8_9MICO</name>
<dbReference type="SUPFAM" id="SSF55724">
    <property type="entry name" value="Mog1p/PsbP-like"/>
    <property type="match status" value="1"/>
</dbReference>
<dbReference type="EMBL" id="CP041616">
    <property type="protein sequence ID" value="QDO87385.1"/>
    <property type="molecule type" value="Genomic_DNA"/>
</dbReference>